<gene>
    <name evidence="2" type="ORF">CAUJ_LOCUS1199</name>
</gene>
<evidence type="ECO:0000313" key="3">
    <source>
        <dbReference type="Proteomes" id="UP000835052"/>
    </source>
</evidence>
<name>A0A8S1GV24_9PELO</name>
<keyword evidence="3" id="KW-1185">Reference proteome</keyword>
<organism evidence="2 3">
    <name type="scientific">Caenorhabditis auriculariae</name>
    <dbReference type="NCBI Taxonomy" id="2777116"/>
    <lineage>
        <taxon>Eukaryota</taxon>
        <taxon>Metazoa</taxon>
        <taxon>Ecdysozoa</taxon>
        <taxon>Nematoda</taxon>
        <taxon>Chromadorea</taxon>
        <taxon>Rhabditida</taxon>
        <taxon>Rhabditina</taxon>
        <taxon>Rhabditomorpha</taxon>
        <taxon>Rhabditoidea</taxon>
        <taxon>Rhabditidae</taxon>
        <taxon>Peloderinae</taxon>
        <taxon>Caenorhabditis</taxon>
    </lineage>
</organism>
<dbReference type="Proteomes" id="UP000835052">
    <property type="component" value="Unassembled WGS sequence"/>
</dbReference>
<sequence>MDSSRLAVLAFPPSYSHMFLHVVPFPHIASVNFLFWHFAVSAQVSTRGHALQETFCQFCVERKPLKVNNLHNEQREADRLCACGTNDLPNRTNHTHTMVDVNTTLRENPFLKNDNCSRRILRRPPIKYKNDKKGSSLLGSKMKNARKLWR</sequence>
<evidence type="ECO:0000313" key="2">
    <source>
        <dbReference type="EMBL" id="CAD6185280.1"/>
    </source>
</evidence>
<evidence type="ECO:0000256" key="1">
    <source>
        <dbReference type="SAM" id="MobiDB-lite"/>
    </source>
</evidence>
<protein>
    <submittedName>
        <fullName evidence="2">Uncharacterized protein</fullName>
    </submittedName>
</protein>
<dbReference type="EMBL" id="CAJGYM010000002">
    <property type="protein sequence ID" value="CAD6185280.1"/>
    <property type="molecule type" value="Genomic_DNA"/>
</dbReference>
<proteinExistence type="predicted"/>
<dbReference type="AlphaFoldDB" id="A0A8S1GV24"/>
<accession>A0A8S1GV24</accession>
<comment type="caution">
    <text evidence="2">The sequence shown here is derived from an EMBL/GenBank/DDBJ whole genome shotgun (WGS) entry which is preliminary data.</text>
</comment>
<reference evidence="2" key="1">
    <citation type="submission" date="2020-10" db="EMBL/GenBank/DDBJ databases">
        <authorList>
            <person name="Kikuchi T."/>
        </authorList>
    </citation>
    <scope>NUCLEOTIDE SEQUENCE</scope>
    <source>
        <strain evidence="2">NKZ352</strain>
    </source>
</reference>
<feature type="region of interest" description="Disordered" evidence="1">
    <location>
        <begin position="129"/>
        <end position="150"/>
    </location>
</feature>